<keyword evidence="1" id="KW-0472">Membrane</keyword>
<proteinExistence type="predicted"/>
<evidence type="ECO:0008006" key="4">
    <source>
        <dbReference type="Google" id="ProtNLM"/>
    </source>
</evidence>
<evidence type="ECO:0000256" key="1">
    <source>
        <dbReference type="SAM" id="Phobius"/>
    </source>
</evidence>
<dbReference type="AlphaFoldDB" id="A0A9D7S9E0"/>
<evidence type="ECO:0000313" key="3">
    <source>
        <dbReference type="Proteomes" id="UP000808349"/>
    </source>
</evidence>
<dbReference type="Proteomes" id="UP000808349">
    <property type="component" value="Unassembled WGS sequence"/>
</dbReference>
<organism evidence="2 3">
    <name type="scientific">Candidatus Defluviibacterium haderslevense</name>
    <dbReference type="NCBI Taxonomy" id="2981993"/>
    <lineage>
        <taxon>Bacteria</taxon>
        <taxon>Pseudomonadati</taxon>
        <taxon>Bacteroidota</taxon>
        <taxon>Saprospiria</taxon>
        <taxon>Saprospirales</taxon>
        <taxon>Saprospiraceae</taxon>
        <taxon>Candidatus Defluviibacterium</taxon>
    </lineage>
</organism>
<accession>A0A9D7S9E0</accession>
<name>A0A9D7S9E0_9BACT</name>
<dbReference type="SUPFAM" id="SSF48452">
    <property type="entry name" value="TPR-like"/>
    <property type="match status" value="1"/>
</dbReference>
<reference evidence="2 3" key="1">
    <citation type="submission" date="2020-10" db="EMBL/GenBank/DDBJ databases">
        <title>Connecting structure to function with the recovery of over 1000 high-quality activated sludge metagenome-assembled genomes encoding full-length rRNA genes using long-read sequencing.</title>
        <authorList>
            <person name="Singleton C.M."/>
            <person name="Petriglieri F."/>
            <person name="Kristensen J.M."/>
            <person name="Kirkegaard R.H."/>
            <person name="Michaelsen T.Y."/>
            <person name="Andersen M.H."/>
            <person name="Karst S.M."/>
            <person name="Dueholm M.S."/>
            <person name="Nielsen P.H."/>
            <person name="Albertsen M."/>
        </authorList>
    </citation>
    <scope>NUCLEOTIDE SEQUENCE [LARGE SCALE GENOMIC DNA]</scope>
    <source>
        <strain evidence="2">Ribe_18-Q3-R11-54_BAT3C.373</strain>
    </source>
</reference>
<keyword evidence="1" id="KW-0812">Transmembrane</keyword>
<evidence type="ECO:0000313" key="2">
    <source>
        <dbReference type="EMBL" id="MBK9717794.1"/>
    </source>
</evidence>
<gene>
    <name evidence="2" type="ORF">IPO85_09815</name>
</gene>
<protein>
    <recommendedName>
        <fullName evidence="4">HTH luxR-type domain-containing protein</fullName>
    </recommendedName>
</protein>
<dbReference type="Gene3D" id="1.25.40.10">
    <property type="entry name" value="Tetratricopeptide repeat domain"/>
    <property type="match status" value="1"/>
</dbReference>
<feature type="transmembrane region" description="Helical" evidence="1">
    <location>
        <begin position="421"/>
        <end position="441"/>
    </location>
</feature>
<comment type="caution">
    <text evidence="2">The sequence shown here is derived from an EMBL/GenBank/DDBJ whole genome shotgun (WGS) entry which is preliminary data.</text>
</comment>
<dbReference type="InterPro" id="IPR011990">
    <property type="entry name" value="TPR-like_helical_dom_sf"/>
</dbReference>
<keyword evidence="1" id="KW-1133">Transmembrane helix</keyword>
<dbReference type="EMBL" id="JADKFW010000005">
    <property type="protein sequence ID" value="MBK9717794.1"/>
    <property type="molecule type" value="Genomic_DNA"/>
</dbReference>
<sequence length="588" mass="69420">MSNFNKSTFEIRILFGQLFIILFLNLYASKLFGQYKIDTFSYQSMSFSERLNYIHQIPFGKMDSATIRTITSTLIPWSIRSHDARSYFASKYYYFQARGKLNLDKAEILAVLAEMENKATDFNLKMEEAIANHYFIFEAFNLKQISPEEMYSEAILDGYSIERIGIENFKDYDVARICFHLGKIMYSFEDFDRSLKYLLISEEWMKPNIGATEIYILVLNYIQSIYQKREEFEKAINYAQRIIEFCKSHYSEDSSYARAWLGLASIDMAAMCIKQNKYQEAEVYANQGYSCVFDNKLQSNLIVSAEFSALMVLIDINLETRALAQSKRFLERAHYLDCYLDNSETRYFDRIRLFELNAKYCELVRNFECAVHYNNLAKPYKDSLEKRNNIRTFKNIELRLLSNDFQEKIDLIQSEKKLQKWLMYSVFCILILICSLFYLNFLRKNAHLKQIVSSFNSTKAELSHFVSLVKEKSELTDVLNSELEKYISADERKIIIETLSRSTILKDQDWTEFRILFERVYPDFIKEIQDQYPGITLAETRILVLDKLNMTTQEMANTLGVQKNTINQTWLRLRKKDTKSNHFDSELV</sequence>